<evidence type="ECO:0000313" key="3">
    <source>
        <dbReference type="Proteomes" id="UP000504935"/>
    </source>
</evidence>
<dbReference type="Proteomes" id="UP000504935">
    <property type="component" value="Segment"/>
</dbReference>
<dbReference type="GeneID" id="55412408"/>
<accession>A0A6S4PAN6</accession>
<sequence length="79" mass="8925">MPRKKITPKEYSEVATGVRLSSHEKLCAERMNNILKTLEEMKREVKSLRQDVSMGKGGLKVILTIGTIIVGILGYFNFK</sequence>
<keyword evidence="1" id="KW-0472">Membrane</keyword>
<feature type="transmembrane region" description="Helical" evidence="1">
    <location>
        <begin position="57"/>
        <end position="78"/>
    </location>
</feature>
<name>A0A6S4PAN6_9CAUD</name>
<keyword evidence="1" id="KW-0812">Transmembrane</keyword>
<evidence type="ECO:0000313" key="2">
    <source>
        <dbReference type="EMBL" id="BAQ94290.1"/>
    </source>
</evidence>
<dbReference type="RefSeq" id="YP_009777832.1">
    <property type="nucleotide sequence ID" value="NC_047705.1"/>
</dbReference>
<keyword evidence="1" id="KW-1133">Transmembrane helix</keyword>
<keyword evidence="3" id="KW-1185">Reference proteome</keyword>
<evidence type="ECO:0000256" key="1">
    <source>
        <dbReference type="SAM" id="Phobius"/>
    </source>
</evidence>
<dbReference type="EMBL" id="AP013545">
    <property type="protein sequence ID" value="BAQ94290.1"/>
    <property type="molecule type" value="Genomic_DNA"/>
</dbReference>
<protein>
    <submittedName>
        <fullName evidence="2">Uncharacterized protein</fullName>
    </submittedName>
</protein>
<reference evidence="2 3" key="1">
    <citation type="journal article" date="2013" name="PLoS Genet.">
        <title>Expanding the Marine Virosphere Using Metagenomics.</title>
        <authorList>
            <person name="Mizuno C.M."/>
            <person name="Rodriguez-Valera F."/>
            <person name="Kimes N.E."/>
            <person name="Ghai R."/>
        </authorList>
    </citation>
    <scope>NUCLEOTIDE SEQUENCE [LARGE SCALE GENOMIC DNA]</scope>
    <source>
        <strain evidence="2">UvMED-CGR-U-MedDCM-OCT-S46-C10</strain>
    </source>
</reference>
<proteinExistence type="predicted"/>
<dbReference type="KEGG" id="vg:55412408"/>
<organism evidence="2 3">
    <name type="scientific">uncultured phage MedDCM-OCT-S46-C10</name>
    <dbReference type="NCBI Taxonomy" id="2741074"/>
    <lineage>
        <taxon>Viruses</taxon>
        <taxon>Duplodnaviria</taxon>
        <taxon>Heunggongvirae</taxon>
        <taxon>Uroviricota</taxon>
        <taxon>Caudoviricetes</taxon>
        <taxon>Autographivirales</taxon>
        <taxon>Foussvirus</taxon>
        <taxon>Foussvirus S46C10</taxon>
    </lineage>
</organism>